<dbReference type="Proteomes" id="UP000683925">
    <property type="component" value="Unassembled WGS sequence"/>
</dbReference>
<comment type="caution">
    <text evidence="1">The sequence shown here is derived from an EMBL/GenBank/DDBJ whole genome shotgun (WGS) entry which is preliminary data.</text>
</comment>
<evidence type="ECO:0000313" key="1">
    <source>
        <dbReference type="EMBL" id="CAD8198475.1"/>
    </source>
</evidence>
<reference evidence="1" key="1">
    <citation type="submission" date="2021-01" db="EMBL/GenBank/DDBJ databases">
        <authorList>
            <consortium name="Genoscope - CEA"/>
            <person name="William W."/>
        </authorList>
    </citation>
    <scope>NUCLEOTIDE SEQUENCE</scope>
</reference>
<dbReference type="AlphaFoldDB" id="A0A8S1XC01"/>
<gene>
    <name evidence="1" type="ORF">POCTA_138.1.T1170025</name>
</gene>
<keyword evidence="2" id="KW-1185">Reference proteome</keyword>
<name>A0A8S1XC01_PAROT</name>
<proteinExistence type="predicted"/>
<protein>
    <submittedName>
        <fullName evidence="1">Uncharacterized protein</fullName>
    </submittedName>
</protein>
<dbReference type="EMBL" id="CAJJDP010000117">
    <property type="protein sequence ID" value="CAD8198475.1"/>
    <property type="molecule type" value="Genomic_DNA"/>
</dbReference>
<organism evidence="1 2">
    <name type="scientific">Paramecium octaurelia</name>
    <dbReference type="NCBI Taxonomy" id="43137"/>
    <lineage>
        <taxon>Eukaryota</taxon>
        <taxon>Sar</taxon>
        <taxon>Alveolata</taxon>
        <taxon>Ciliophora</taxon>
        <taxon>Intramacronucleata</taxon>
        <taxon>Oligohymenophorea</taxon>
        <taxon>Peniculida</taxon>
        <taxon>Parameciidae</taxon>
        <taxon>Paramecium</taxon>
    </lineage>
</organism>
<sequence length="52" mass="6219">MKIKIEMHKKQSAEKKKKISQLSGIKEYETYSIQGIQDQYWSKDGKLKKEMK</sequence>
<accession>A0A8S1XC01</accession>
<evidence type="ECO:0000313" key="2">
    <source>
        <dbReference type="Proteomes" id="UP000683925"/>
    </source>
</evidence>